<feature type="compositionally biased region" description="Low complexity" evidence="1">
    <location>
        <begin position="94"/>
        <end position="105"/>
    </location>
</feature>
<keyword evidence="3" id="KW-1185">Reference proteome</keyword>
<proteinExistence type="predicted"/>
<organism evidence="2 3">
    <name type="scientific">Lasius platythorax</name>
    <dbReference type="NCBI Taxonomy" id="488582"/>
    <lineage>
        <taxon>Eukaryota</taxon>
        <taxon>Metazoa</taxon>
        <taxon>Ecdysozoa</taxon>
        <taxon>Arthropoda</taxon>
        <taxon>Hexapoda</taxon>
        <taxon>Insecta</taxon>
        <taxon>Pterygota</taxon>
        <taxon>Neoptera</taxon>
        <taxon>Endopterygota</taxon>
        <taxon>Hymenoptera</taxon>
        <taxon>Apocrita</taxon>
        <taxon>Aculeata</taxon>
        <taxon>Formicoidea</taxon>
        <taxon>Formicidae</taxon>
        <taxon>Formicinae</taxon>
        <taxon>Lasius</taxon>
        <taxon>Lasius</taxon>
    </lineage>
</organism>
<accession>A0AAV2NTM4</accession>
<feature type="compositionally biased region" description="Basic residues" evidence="1">
    <location>
        <begin position="106"/>
        <end position="115"/>
    </location>
</feature>
<name>A0AAV2NTM4_9HYME</name>
<evidence type="ECO:0000313" key="3">
    <source>
        <dbReference type="Proteomes" id="UP001497644"/>
    </source>
</evidence>
<evidence type="ECO:0000256" key="1">
    <source>
        <dbReference type="SAM" id="MobiDB-lite"/>
    </source>
</evidence>
<feature type="compositionally biased region" description="Basic and acidic residues" evidence="1">
    <location>
        <begin position="60"/>
        <end position="69"/>
    </location>
</feature>
<reference evidence="2" key="1">
    <citation type="submission" date="2024-04" db="EMBL/GenBank/DDBJ databases">
        <authorList>
            <consortium name="Molecular Ecology Group"/>
        </authorList>
    </citation>
    <scope>NUCLEOTIDE SEQUENCE</scope>
</reference>
<feature type="region of interest" description="Disordered" evidence="1">
    <location>
        <begin position="1"/>
        <end position="21"/>
    </location>
</feature>
<dbReference type="EMBL" id="OZ034827">
    <property type="protein sequence ID" value="CAL1683567.1"/>
    <property type="molecule type" value="Genomic_DNA"/>
</dbReference>
<dbReference type="Proteomes" id="UP001497644">
    <property type="component" value="Chromosome 4"/>
</dbReference>
<protein>
    <submittedName>
        <fullName evidence="2">Uncharacterized protein</fullName>
    </submittedName>
</protein>
<evidence type="ECO:0000313" key="2">
    <source>
        <dbReference type="EMBL" id="CAL1683567.1"/>
    </source>
</evidence>
<feature type="region of interest" description="Disordered" evidence="1">
    <location>
        <begin position="53"/>
        <end position="115"/>
    </location>
</feature>
<gene>
    <name evidence="2" type="ORF">LPLAT_LOCUS9267</name>
</gene>
<sequence>MWPWSAEETRQTDNQPASQQRLPHLQIYGGILLQPDFCRIRRSRSLACRGIRRGRRNRKESRSVLHTRPEPGTLRLRVDCVRESNSATPDVSQTATRSLTAATATVRRKQKQRHQ</sequence>
<feature type="compositionally biased region" description="Polar residues" evidence="1">
    <location>
        <begin position="83"/>
        <end position="93"/>
    </location>
</feature>
<dbReference type="AlphaFoldDB" id="A0AAV2NTM4"/>
<feature type="compositionally biased region" description="Polar residues" evidence="1">
    <location>
        <begin position="12"/>
        <end position="21"/>
    </location>
</feature>